<reference evidence="1" key="1">
    <citation type="journal article" date="2020" name="Nature">
        <title>Giant virus diversity and host interactions through global metagenomics.</title>
        <authorList>
            <person name="Schulz F."/>
            <person name="Roux S."/>
            <person name="Paez-Espino D."/>
            <person name="Jungbluth S."/>
            <person name="Walsh D.A."/>
            <person name="Denef V.J."/>
            <person name="McMahon K.D."/>
            <person name="Konstantinidis K.T."/>
            <person name="Eloe-Fadrosh E.A."/>
            <person name="Kyrpides N.C."/>
            <person name="Woyke T."/>
        </authorList>
    </citation>
    <scope>NUCLEOTIDE SEQUENCE</scope>
    <source>
        <strain evidence="1">GVMAG-S-1101164-72</strain>
    </source>
</reference>
<proteinExistence type="predicted"/>
<name>A0A6C0AQ16_9ZZZZ</name>
<dbReference type="AlphaFoldDB" id="A0A6C0AQ16"/>
<protein>
    <submittedName>
        <fullName evidence="1">Uncharacterized protein</fullName>
    </submittedName>
</protein>
<dbReference type="EMBL" id="MN740758">
    <property type="protein sequence ID" value="QHS81431.1"/>
    <property type="molecule type" value="Genomic_DNA"/>
</dbReference>
<accession>A0A6C0AQ16</accession>
<organism evidence="1">
    <name type="scientific">viral metagenome</name>
    <dbReference type="NCBI Taxonomy" id="1070528"/>
    <lineage>
        <taxon>unclassified sequences</taxon>
        <taxon>metagenomes</taxon>
        <taxon>organismal metagenomes</taxon>
    </lineage>
</organism>
<evidence type="ECO:0000313" key="1">
    <source>
        <dbReference type="EMBL" id="QHS81431.1"/>
    </source>
</evidence>
<sequence length="284" mass="33698">MSLRAKRNGLIEPSSKNKVLDHKVEEVVIGNKRFTITTYIYDWFIDIFIGNQTIYCIRATVPKRKDGMIKNSAFIDKVRWEAECSNPFERGKDTTTIFKLLMTYIKKNYPDVHYAEFNDASNRKCDNGGWVNLAAMKLFTDGKTWYEDHFNAKIDEHSEVMYRTMIANANRTKQGMTWDQTKLEMPWTEIGIPEQELKEHYEGTETWTEWFKWIRTTIGDSAFCVWLSKFGWFEQFLRSVLKCNIMYYIFKVNVNDFDLPYNIMKGGRRKEGTQKRRRAKVLLQ</sequence>